<gene>
    <name evidence="2" type="ORF">CARN7_2185</name>
</gene>
<proteinExistence type="predicted"/>
<protein>
    <submittedName>
        <fullName evidence="2">Uncharacterized protein</fullName>
    </submittedName>
</protein>
<accession>E6QVT9</accession>
<evidence type="ECO:0000256" key="1">
    <source>
        <dbReference type="SAM" id="MobiDB-lite"/>
    </source>
</evidence>
<dbReference type="EMBL" id="CABR01000137">
    <property type="protein sequence ID" value="CBI11362.1"/>
    <property type="molecule type" value="Genomic_DNA"/>
</dbReference>
<name>E6QVT9_9ZZZZ</name>
<evidence type="ECO:0000313" key="2">
    <source>
        <dbReference type="EMBL" id="CBI11362.1"/>
    </source>
</evidence>
<organism evidence="2">
    <name type="scientific">mine drainage metagenome</name>
    <dbReference type="NCBI Taxonomy" id="410659"/>
    <lineage>
        <taxon>unclassified sequences</taxon>
        <taxon>metagenomes</taxon>
        <taxon>ecological metagenomes</taxon>
    </lineage>
</organism>
<reference evidence="2" key="1">
    <citation type="submission" date="2009-10" db="EMBL/GenBank/DDBJ databases">
        <title>Diversity of trophic interactions inside an arsenic-rich microbial ecosystem.</title>
        <authorList>
            <person name="Bertin P.N."/>
            <person name="Heinrich-Salmeron A."/>
            <person name="Pelletier E."/>
            <person name="Goulhen-Chollet F."/>
            <person name="Arsene-Ploetze F."/>
            <person name="Gallien S."/>
            <person name="Calteau A."/>
            <person name="Vallenet D."/>
            <person name="Casiot C."/>
            <person name="Chane-Woon-Ming B."/>
            <person name="Giloteaux L."/>
            <person name="Barakat M."/>
            <person name="Bonnefoy V."/>
            <person name="Bruneel O."/>
            <person name="Chandler M."/>
            <person name="Cleiss J."/>
            <person name="Duran R."/>
            <person name="Elbaz-Poulichet F."/>
            <person name="Fonknechten N."/>
            <person name="Lauga B."/>
            <person name="Mornico D."/>
            <person name="Ortet P."/>
            <person name="Schaeffer C."/>
            <person name="Siguier P."/>
            <person name="Alexander Thil Smith A."/>
            <person name="Van Dorsselaer A."/>
            <person name="Weissenbach J."/>
            <person name="Medigue C."/>
            <person name="Le Paslier D."/>
        </authorList>
    </citation>
    <scope>NUCLEOTIDE SEQUENCE</scope>
</reference>
<feature type="region of interest" description="Disordered" evidence="1">
    <location>
        <begin position="108"/>
        <end position="129"/>
    </location>
</feature>
<dbReference type="AlphaFoldDB" id="E6QVT9"/>
<feature type="compositionally biased region" description="Basic and acidic residues" evidence="1">
    <location>
        <begin position="108"/>
        <end position="128"/>
    </location>
</feature>
<comment type="caution">
    <text evidence="2">The sequence shown here is derived from an EMBL/GenBank/DDBJ whole genome shotgun (WGS) entry which is preliminary data.</text>
</comment>
<sequence>MSLLPKVQTIQPPANMQVLGLISVVNRTRYSTETRHNQITDTGTILTLRAVQDSGNRDAEVYGASFIITNDDIGRPDFMSGYGTVCIPYTAKQIVEDGDFGLNAEQLEDKYGSSGHPDHPREEWRDDAGQGDTNLGYWEWVLHQVESHYGDACDACGKEQCNKAYVPKLGFVCRKCAADEENASV</sequence>